<dbReference type="InterPro" id="IPR021249">
    <property type="entry name" value="DUF2788"/>
</dbReference>
<protein>
    <recommendedName>
        <fullName evidence="4">DUF2788 domain-containing protein</fullName>
    </recommendedName>
</protein>
<organism evidence="2 3">
    <name type="scientific">Moraxella catarrhalis</name>
    <name type="common">Branhamella catarrhalis</name>
    <dbReference type="NCBI Taxonomy" id="480"/>
    <lineage>
        <taxon>Bacteria</taxon>
        <taxon>Pseudomonadati</taxon>
        <taxon>Pseudomonadota</taxon>
        <taxon>Gammaproteobacteria</taxon>
        <taxon>Moraxellales</taxon>
        <taxon>Moraxellaceae</taxon>
        <taxon>Moraxella</taxon>
    </lineage>
</organism>
<keyword evidence="1" id="KW-0472">Membrane</keyword>
<sequence length="78" mass="8729">MSAMATLFLVSAETITTLGLYVLLPIFIGFLIFIMWDISKKSDAGRAGTFWIFVALGMGFFGFLAKLVIEFVLEKWVL</sequence>
<dbReference type="OrthoDB" id="5625617at2"/>
<dbReference type="eggNOG" id="ENOG5030STW">
    <property type="taxonomic scope" value="Bacteria"/>
</dbReference>
<evidence type="ECO:0000313" key="3">
    <source>
        <dbReference type="Proteomes" id="UP000078228"/>
    </source>
</evidence>
<reference evidence="2 3" key="1">
    <citation type="journal article" date="2016" name="Genome Biol. Evol.">
        <title>Comparative Genomic Analyses of the Moraxella catarrhalis Serosensitive and Seroresistant Lineages Demonstrate Their Independent Evolution.</title>
        <authorList>
            <person name="Earl J.P."/>
            <person name="de Vries S.P."/>
            <person name="Ahmed A."/>
            <person name="Powell E."/>
            <person name="Schultz M.P."/>
            <person name="Hermans P.W."/>
            <person name="Hill D.J."/>
            <person name="Zhou Z."/>
            <person name="Constantinidou C.I."/>
            <person name="Hu F.Z."/>
            <person name="Bootsma H.J."/>
            <person name="Ehrlich G.D."/>
        </authorList>
    </citation>
    <scope>NUCLEOTIDE SEQUENCE [LARGE SCALE GENOMIC DNA]</scope>
    <source>
        <strain evidence="2 3">Z7542</strain>
    </source>
</reference>
<feature type="transmembrane region" description="Helical" evidence="1">
    <location>
        <begin position="50"/>
        <end position="69"/>
    </location>
</feature>
<dbReference type="EMBL" id="LXHC01000005">
    <property type="protein sequence ID" value="OAU97831.1"/>
    <property type="molecule type" value="Genomic_DNA"/>
</dbReference>
<feature type="transmembrane region" description="Helical" evidence="1">
    <location>
        <begin position="20"/>
        <end position="38"/>
    </location>
</feature>
<gene>
    <name evidence="2" type="ORF">AO384_0517</name>
</gene>
<dbReference type="RefSeq" id="WP_064611508.1">
    <property type="nucleotide sequence ID" value="NZ_LXHB01000101.1"/>
</dbReference>
<proteinExistence type="predicted"/>
<dbReference type="Pfam" id="PF10981">
    <property type="entry name" value="DUF2788"/>
    <property type="match status" value="1"/>
</dbReference>
<accession>A0A198UNA6</accession>
<keyword evidence="1" id="KW-1133">Transmembrane helix</keyword>
<keyword evidence="1" id="KW-0812">Transmembrane</keyword>
<comment type="caution">
    <text evidence="2">The sequence shown here is derived from an EMBL/GenBank/DDBJ whole genome shotgun (WGS) entry which is preliminary data.</text>
</comment>
<dbReference type="Proteomes" id="UP000078228">
    <property type="component" value="Unassembled WGS sequence"/>
</dbReference>
<evidence type="ECO:0008006" key="4">
    <source>
        <dbReference type="Google" id="ProtNLM"/>
    </source>
</evidence>
<name>A0A198UNA6_MORCA</name>
<evidence type="ECO:0000256" key="1">
    <source>
        <dbReference type="SAM" id="Phobius"/>
    </source>
</evidence>
<keyword evidence="3" id="KW-1185">Reference proteome</keyword>
<dbReference type="PATRIC" id="fig|480.225.peg.471"/>
<evidence type="ECO:0000313" key="2">
    <source>
        <dbReference type="EMBL" id="OAU97831.1"/>
    </source>
</evidence>
<dbReference type="AlphaFoldDB" id="A0A198UNA6"/>